<evidence type="ECO:0000313" key="4">
    <source>
        <dbReference type="EMBL" id="BBD14139.1"/>
    </source>
</evidence>
<protein>
    <submittedName>
        <fullName evidence="4">RNA polymerase subunit alpha</fullName>
    </submittedName>
</protein>
<dbReference type="InterPro" id="IPR036603">
    <property type="entry name" value="RBP11-like"/>
</dbReference>
<sequence>MDSRIRLQTRLHVLLHSRHRVRFLVSPIEKNFSLPFSNVFRSMMLENIFFPRVTCFRLNDYRHLHEAVIESREDLYQISGALNKIKVCTSSSPLVLTLHKKGPCMVYASDFKSHSDSHKYRILNGSLPICEVYGKKSVKLSVLIEYVRGRERVFQVKRSLPNGIEVEHHNNPIQHVSYNILSYRTYDEVLFDIISDGTINVGSCVQWNIDFLSYKFRELNFCV</sequence>
<dbReference type="InterPro" id="IPR036643">
    <property type="entry name" value="RNApol_insert_sf"/>
</dbReference>
<dbReference type="SUPFAM" id="SSF55257">
    <property type="entry name" value="RBP11-like subunits of RNA polymerase"/>
    <property type="match status" value="1"/>
</dbReference>
<keyword evidence="2" id="KW-0240">DNA-directed RNA polymerase</keyword>
<gene>
    <name evidence="4" type="primary">rpoA</name>
</gene>
<reference evidence="4" key="1">
    <citation type="journal article" date="2018" name="Sci. Rep.">
        <title>Ophirina amphinema n. gen., n. sp., a New Deeply Branching Discobid with Phylogenetic Affinity to Jakobids.</title>
        <authorList>
            <person name="Yabuki A."/>
            <person name="Gyaltshen Y."/>
            <person name="Heiss A.A."/>
            <person name="Fujikura K."/>
            <person name="Kim E."/>
        </authorList>
    </citation>
    <scope>NUCLEOTIDE SEQUENCE</scope>
    <source>
        <strain evidence="4">JB</strain>
    </source>
</reference>
<geneLocation type="mitochondrion" evidence="4"/>
<keyword evidence="3" id="KW-0804">Transcription</keyword>
<dbReference type="GO" id="GO:0000428">
    <property type="term" value="C:DNA-directed RNA polymerase complex"/>
    <property type="evidence" value="ECO:0007669"/>
    <property type="project" value="UniProtKB-KW"/>
</dbReference>
<organism evidence="4">
    <name type="scientific">Ophirina amphinema</name>
    <dbReference type="NCBI Taxonomy" id="2108040"/>
    <lineage>
        <taxon>Eukaryota</taxon>
        <taxon>Discoba</taxon>
        <taxon>Jakobida</taxon>
        <taxon>Ophirinina</taxon>
        <taxon>Ophirinidae</taxon>
        <taxon>Ophirina</taxon>
    </lineage>
</organism>
<proteinExistence type="predicted"/>
<accession>A0A348AYS1</accession>
<evidence type="ECO:0000256" key="1">
    <source>
        <dbReference type="ARBA" id="ARBA00004026"/>
    </source>
</evidence>
<name>A0A348AYS1_9EUKA</name>
<evidence type="ECO:0000256" key="3">
    <source>
        <dbReference type="ARBA" id="ARBA00023163"/>
    </source>
</evidence>
<evidence type="ECO:0000256" key="2">
    <source>
        <dbReference type="ARBA" id="ARBA00022478"/>
    </source>
</evidence>
<comment type="function">
    <text evidence="1">DNA-dependent RNA polymerase catalyzes the transcription of DNA into RNA using the four ribonucleoside triphosphates as substrates.</text>
</comment>
<keyword evidence="4" id="KW-0496">Mitochondrion</keyword>
<dbReference type="AlphaFoldDB" id="A0A348AYS1"/>
<dbReference type="SUPFAM" id="SSF56553">
    <property type="entry name" value="Insert subdomain of RNA polymerase alpha subunit"/>
    <property type="match status" value="1"/>
</dbReference>
<dbReference type="Gene3D" id="3.30.1360.10">
    <property type="entry name" value="RNA polymerase, RBP11-like subunit"/>
    <property type="match status" value="1"/>
</dbReference>
<dbReference type="EMBL" id="LC369600">
    <property type="protein sequence ID" value="BBD14139.1"/>
    <property type="molecule type" value="Genomic_DNA"/>
</dbReference>
<dbReference type="GO" id="GO:0006351">
    <property type="term" value="P:DNA-templated transcription"/>
    <property type="evidence" value="ECO:0007669"/>
    <property type="project" value="InterPro"/>
</dbReference>
<dbReference type="Gene3D" id="2.170.120.12">
    <property type="entry name" value="DNA-directed RNA polymerase, insert domain"/>
    <property type="match status" value="1"/>
</dbReference>
<dbReference type="GO" id="GO:0046983">
    <property type="term" value="F:protein dimerization activity"/>
    <property type="evidence" value="ECO:0007669"/>
    <property type="project" value="InterPro"/>
</dbReference>